<accession>A0A931G110</accession>
<feature type="transmembrane region" description="Helical" evidence="1">
    <location>
        <begin position="110"/>
        <end position="130"/>
    </location>
</feature>
<organism evidence="2 3">
    <name type="scientific">Actinoplanes aureus</name>
    <dbReference type="NCBI Taxonomy" id="2792083"/>
    <lineage>
        <taxon>Bacteria</taxon>
        <taxon>Bacillati</taxon>
        <taxon>Actinomycetota</taxon>
        <taxon>Actinomycetes</taxon>
        <taxon>Micromonosporales</taxon>
        <taxon>Micromonosporaceae</taxon>
        <taxon>Actinoplanes</taxon>
    </lineage>
</organism>
<gene>
    <name evidence="2" type="ORF">I4J89_10605</name>
</gene>
<reference evidence="2" key="1">
    <citation type="submission" date="2020-11" db="EMBL/GenBank/DDBJ databases">
        <title>Isolation and identification of active actinomycetes.</title>
        <authorList>
            <person name="Sun X."/>
        </authorList>
    </citation>
    <scope>NUCLEOTIDE SEQUENCE</scope>
    <source>
        <strain evidence="2">NEAU-A11</strain>
    </source>
</reference>
<feature type="transmembrane region" description="Helical" evidence="1">
    <location>
        <begin position="301"/>
        <end position="322"/>
    </location>
</feature>
<feature type="transmembrane region" description="Helical" evidence="1">
    <location>
        <begin position="142"/>
        <end position="163"/>
    </location>
</feature>
<name>A0A931G110_9ACTN</name>
<evidence type="ECO:0000313" key="3">
    <source>
        <dbReference type="Proteomes" id="UP000598146"/>
    </source>
</evidence>
<keyword evidence="3" id="KW-1185">Reference proteome</keyword>
<feature type="transmembrane region" description="Helical" evidence="1">
    <location>
        <begin position="207"/>
        <end position="227"/>
    </location>
</feature>
<dbReference type="AlphaFoldDB" id="A0A931G110"/>
<dbReference type="InterPro" id="IPR046264">
    <property type="entry name" value="DUF6297"/>
</dbReference>
<dbReference type="Proteomes" id="UP000598146">
    <property type="component" value="Unassembled WGS sequence"/>
</dbReference>
<feature type="transmembrane region" description="Helical" evidence="1">
    <location>
        <begin position="60"/>
        <end position="80"/>
    </location>
</feature>
<comment type="caution">
    <text evidence="2">The sequence shown here is derived from an EMBL/GenBank/DDBJ whole genome shotgun (WGS) entry which is preliminary data.</text>
</comment>
<keyword evidence="1" id="KW-0472">Membrane</keyword>
<proteinExistence type="predicted"/>
<feature type="transmembrane region" description="Helical" evidence="1">
    <location>
        <begin position="31"/>
        <end position="54"/>
    </location>
</feature>
<dbReference type="RefSeq" id="WP_196413700.1">
    <property type="nucleotide sequence ID" value="NZ_JADQTO010000004.1"/>
</dbReference>
<evidence type="ECO:0000313" key="2">
    <source>
        <dbReference type="EMBL" id="MBG0561914.1"/>
    </source>
</evidence>
<sequence>MTATVPLRPVRRWIHRTQSAHRDRGETLGSLYFALLFVVIVGAMLHQQITAVLWPEQPRLSGVSAIALGVLCGSLLLMTLRRLGPVSLSRPAAYFLLTAPVSRRRLLLPAARLTAIAAALLAAAAGFAVVGHTTQRDAAPVAAMTAGAAVAGVALFLAAVTAQGDPVRAALTDRIVAFTLAAALAELVAEAAGWAPPTLAGWPTATIVVPLVGALTVLVTAGFLHAVRGLARTPNDRILESSQTAGTLFDAAFGMEPSWVADMVERRFWAHRRLRSSRPPARLPVLIGQDYLLARRHLPRLLWLTAATTLPLLVAGGSGWLLATVLPLGAMIAAGTTTATVKTDAGNPVLLRLLGLSSRQALTQRLAIPAVLATTWATLAMTLLQATGKVPGSLWWLLGLTLGPIGAAAAVRRARVGFVRNDLLPLDTPMGTVSTGPLLSSVAGPDLLILSLPTMLAIATNTPPTLTTIAIQAVVTALGVRAYVTYSTSNDRVDLTR</sequence>
<feature type="transmembrane region" description="Helical" evidence="1">
    <location>
        <begin position="393"/>
        <end position="411"/>
    </location>
</feature>
<keyword evidence="1" id="KW-0812">Transmembrane</keyword>
<keyword evidence="1" id="KW-1133">Transmembrane helix</keyword>
<protein>
    <submittedName>
        <fullName evidence="2">Uncharacterized protein</fullName>
    </submittedName>
</protein>
<evidence type="ECO:0000256" key="1">
    <source>
        <dbReference type="SAM" id="Phobius"/>
    </source>
</evidence>
<feature type="transmembrane region" description="Helical" evidence="1">
    <location>
        <begin position="175"/>
        <end position="195"/>
    </location>
</feature>
<dbReference type="Pfam" id="PF19814">
    <property type="entry name" value="DUF6297"/>
    <property type="match status" value="1"/>
</dbReference>
<dbReference type="EMBL" id="JADQTO010000004">
    <property type="protein sequence ID" value="MBG0561914.1"/>
    <property type="molecule type" value="Genomic_DNA"/>
</dbReference>